<dbReference type="InterPro" id="IPR013261">
    <property type="entry name" value="Tim21"/>
</dbReference>
<dbReference type="PANTHER" id="PTHR13032:SF6">
    <property type="entry name" value="MITOCHONDRIAL IMPORT INNER MEMBRANE TRANSLOCASE SUBUNIT TIM21"/>
    <property type="match status" value="1"/>
</dbReference>
<evidence type="ECO:0000256" key="9">
    <source>
        <dbReference type="ARBA" id="ARBA00023136"/>
    </source>
</evidence>
<keyword evidence="7" id="KW-1133">Transmembrane helix</keyword>
<evidence type="ECO:0000256" key="8">
    <source>
        <dbReference type="ARBA" id="ARBA00023128"/>
    </source>
</evidence>
<dbReference type="OrthoDB" id="436405at2759"/>
<dbReference type="AlphaFoldDB" id="A0A9P4J054"/>
<comment type="caution">
    <text evidence="12">The sequence shown here is derived from an EMBL/GenBank/DDBJ whole genome shotgun (WGS) entry which is preliminary data.</text>
</comment>
<comment type="subunit">
    <text evidence="11">Component of the TIM23 complex.</text>
</comment>
<keyword evidence="5 11" id="KW-0999">Mitochondrion inner membrane</keyword>
<organism evidence="12 13">
    <name type="scientific">Myriangium duriaei CBS 260.36</name>
    <dbReference type="NCBI Taxonomy" id="1168546"/>
    <lineage>
        <taxon>Eukaryota</taxon>
        <taxon>Fungi</taxon>
        <taxon>Dikarya</taxon>
        <taxon>Ascomycota</taxon>
        <taxon>Pezizomycotina</taxon>
        <taxon>Dothideomycetes</taxon>
        <taxon>Dothideomycetidae</taxon>
        <taxon>Myriangiales</taxon>
        <taxon>Myriangiaceae</taxon>
        <taxon>Myriangium</taxon>
    </lineage>
</organism>
<feature type="non-terminal residue" evidence="12">
    <location>
        <position position="143"/>
    </location>
</feature>
<keyword evidence="11" id="KW-0653">Protein transport</keyword>
<dbReference type="Pfam" id="PF08294">
    <property type="entry name" value="TIM21"/>
    <property type="match status" value="1"/>
</dbReference>
<keyword evidence="8 11" id="KW-0496">Mitochondrion</keyword>
<evidence type="ECO:0000256" key="3">
    <source>
        <dbReference type="ARBA" id="ARBA00020726"/>
    </source>
</evidence>
<dbReference type="GO" id="GO:0030150">
    <property type="term" value="P:protein import into mitochondrial matrix"/>
    <property type="evidence" value="ECO:0007669"/>
    <property type="project" value="UniProtKB-UniRule"/>
</dbReference>
<dbReference type="Proteomes" id="UP000799439">
    <property type="component" value="Unassembled WGS sequence"/>
</dbReference>
<evidence type="ECO:0000256" key="11">
    <source>
        <dbReference type="RuleBase" id="RU367142"/>
    </source>
</evidence>
<comment type="function">
    <text evidence="10">Essential component of the TIM23 complex, a complex that mediates the translocation of transit peptide-containing proteins across the mitochondrial inner membrane. Required to keep the TOM and the TIM23 complexes in close contact. At some point, it is released from the TOM23 complex to allow protein translocation into the mitochondrial matrix.</text>
</comment>
<protein>
    <recommendedName>
        <fullName evidence="3 11">Mitochondrial import inner membrane translocase subunit Tim21</fullName>
    </recommendedName>
</protein>
<evidence type="ECO:0000256" key="6">
    <source>
        <dbReference type="ARBA" id="ARBA00022946"/>
    </source>
</evidence>
<comment type="subcellular location">
    <subcellularLocation>
        <location evidence="1 11">Mitochondrion inner membrane</location>
        <topology evidence="1 11">Single-pass membrane protein</topology>
    </subcellularLocation>
</comment>
<keyword evidence="6" id="KW-0809">Transit peptide</keyword>
<evidence type="ECO:0000256" key="1">
    <source>
        <dbReference type="ARBA" id="ARBA00004434"/>
    </source>
</evidence>
<accession>A0A9P4J054</accession>
<evidence type="ECO:0000256" key="10">
    <source>
        <dbReference type="ARBA" id="ARBA00060204"/>
    </source>
</evidence>
<proteinExistence type="inferred from homology"/>
<reference evidence="12" key="1">
    <citation type="journal article" date="2020" name="Stud. Mycol.">
        <title>101 Dothideomycetes genomes: a test case for predicting lifestyles and emergence of pathogens.</title>
        <authorList>
            <person name="Haridas S."/>
            <person name="Albert R."/>
            <person name="Binder M."/>
            <person name="Bloem J."/>
            <person name="Labutti K."/>
            <person name="Salamov A."/>
            <person name="Andreopoulos B."/>
            <person name="Baker S."/>
            <person name="Barry K."/>
            <person name="Bills G."/>
            <person name="Bluhm B."/>
            <person name="Cannon C."/>
            <person name="Castanera R."/>
            <person name="Culley D."/>
            <person name="Daum C."/>
            <person name="Ezra D."/>
            <person name="Gonzalez J."/>
            <person name="Henrissat B."/>
            <person name="Kuo A."/>
            <person name="Liang C."/>
            <person name="Lipzen A."/>
            <person name="Lutzoni F."/>
            <person name="Magnuson J."/>
            <person name="Mondo S."/>
            <person name="Nolan M."/>
            <person name="Ohm R."/>
            <person name="Pangilinan J."/>
            <person name="Park H.-J."/>
            <person name="Ramirez L."/>
            <person name="Alfaro M."/>
            <person name="Sun H."/>
            <person name="Tritt A."/>
            <person name="Yoshinaga Y."/>
            <person name="Zwiers L.-H."/>
            <person name="Turgeon B."/>
            <person name="Goodwin S."/>
            <person name="Spatafora J."/>
            <person name="Crous P."/>
            <person name="Grigoriev I."/>
        </authorList>
    </citation>
    <scope>NUCLEOTIDE SEQUENCE</scope>
    <source>
        <strain evidence="12">CBS 260.36</strain>
    </source>
</reference>
<dbReference type="FunFam" id="3.10.450.320:FF:000002">
    <property type="entry name" value="Mitochondrial import inner membrane translocase subunit tim21"/>
    <property type="match status" value="1"/>
</dbReference>
<keyword evidence="11" id="KW-0811">Translocation</keyword>
<dbReference type="PANTHER" id="PTHR13032">
    <property type="entry name" value="MITOCHONDRIAL IMPORT INNER MEMBRANE TRANSLOCASE SUBUNIT TIM21"/>
    <property type="match status" value="1"/>
</dbReference>
<keyword evidence="4" id="KW-0812">Transmembrane</keyword>
<keyword evidence="9" id="KW-0472">Membrane</keyword>
<dbReference type="GO" id="GO:0005744">
    <property type="term" value="C:TIM23 mitochondrial import inner membrane translocase complex"/>
    <property type="evidence" value="ECO:0007669"/>
    <property type="project" value="UniProtKB-UniRule"/>
</dbReference>
<dbReference type="EMBL" id="ML996090">
    <property type="protein sequence ID" value="KAF2149973.1"/>
    <property type="molecule type" value="Genomic_DNA"/>
</dbReference>
<dbReference type="InterPro" id="IPR038552">
    <property type="entry name" value="Tim21_IMS_sf"/>
</dbReference>
<comment type="similarity">
    <text evidence="2 11">Belongs to the TIM21 family.</text>
</comment>
<evidence type="ECO:0000256" key="7">
    <source>
        <dbReference type="ARBA" id="ARBA00022989"/>
    </source>
</evidence>
<evidence type="ECO:0000313" key="13">
    <source>
        <dbReference type="Proteomes" id="UP000799439"/>
    </source>
</evidence>
<evidence type="ECO:0000256" key="5">
    <source>
        <dbReference type="ARBA" id="ARBA00022792"/>
    </source>
</evidence>
<gene>
    <name evidence="12" type="ORF">K461DRAFT_217689</name>
</gene>
<sequence>GVGYVLYVEVFSPSSKTAVFNRTVSRIKADPASVDALVGDDRGARIAAYGEGSWSRWARNRTIASTLETDQRGVEHLRMHFYVAGPKAEGTVWVHMTRHSGGDWEYHTLALDVKGEERLWLENAEKSRSDGVKGGKMFGVRWW</sequence>
<evidence type="ECO:0000256" key="4">
    <source>
        <dbReference type="ARBA" id="ARBA00022692"/>
    </source>
</evidence>
<evidence type="ECO:0000256" key="2">
    <source>
        <dbReference type="ARBA" id="ARBA00010867"/>
    </source>
</evidence>
<feature type="non-terminal residue" evidence="12">
    <location>
        <position position="1"/>
    </location>
</feature>
<evidence type="ECO:0000313" key="12">
    <source>
        <dbReference type="EMBL" id="KAF2149973.1"/>
    </source>
</evidence>
<name>A0A9P4J054_9PEZI</name>
<dbReference type="Gene3D" id="3.10.450.320">
    <property type="entry name" value="Mitochondrial import inner membrane translocase subunit Tim21"/>
    <property type="match status" value="1"/>
</dbReference>
<keyword evidence="11" id="KW-0813">Transport</keyword>
<keyword evidence="13" id="KW-1185">Reference proteome</keyword>